<dbReference type="EMBL" id="MZXX01000003">
    <property type="protein sequence ID" value="RXT51361.1"/>
    <property type="molecule type" value="Genomic_DNA"/>
</dbReference>
<protein>
    <submittedName>
        <fullName evidence="1">Uncharacterized protein</fullName>
    </submittedName>
</protein>
<comment type="caution">
    <text evidence="1">The sequence shown here is derived from an EMBL/GenBank/DDBJ whole genome shotgun (WGS) entry which is preliminary data.</text>
</comment>
<evidence type="ECO:0000313" key="2">
    <source>
        <dbReference type="Proteomes" id="UP000290444"/>
    </source>
</evidence>
<organism evidence="1 2">
    <name type="scientific">Mesorhizobium erdmanii</name>
    <dbReference type="NCBI Taxonomy" id="1777866"/>
    <lineage>
        <taxon>Bacteria</taxon>
        <taxon>Pseudomonadati</taxon>
        <taxon>Pseudomonadota</taxon>
        <taxon>Alphaproteobacteria</taxon>
        <taxon>Hyphomicrobiales</taxon>
        <taxon>Phyllobacteriaceae</taxon>
        <taxon>Mesorhizobium</taxon>
    </lineage>
</organism>
<dbReference type="AlphaFoldDB" id="A0A4Q1VGH6"/>
<sequence>MTALRRARGREWQNAMQARQDGVDRQGIVIIDPAVGRLGRLKEGDGYDMVRDGIALFPPGTCTDHLPKMAGGFRHRDAVAGFSRPWWLRCLLPAGRSAQPMRTSRGLNAPGPCATRTAIFAAL</sequence>
<evidence type="ECO:0000313" key="1">
    <source>
        <dbReference type="EMBL" id="RXT51361.1"/>
    </source>
</evidence>
<accession>A0A4Q1VGH6</accession>
<proteinExistence type="predicted"/>
<dbReference type="Proteomes" id="UP000290444">
    <property type="component" value="Unassembled WGS sequence"/>
</dbReference>
<name>A0A4Q1VGH6_9HYPH</name>
<gene>
    <name evidence="1" type="ORF">B5V01_03670</name>
</gene>
<reference evidence="1 2" key="1">
    <citation type="submission" date="2017-03" db="EMBL/GenBank/DDBJ databases">
        <authorList>
            <person name="Safronova V.I."/>
            <person name="Sazanova A.L."/>
            <person name="Chirak E.R."/>
        </authorList>
    </citation>
    <scope>NUCLEOTIDE SEQUENCE [LARGE SCALE GENOMIC DNA]</scope>
    <source>
        <strain evidence="1 2">Opo-242</strain>
    </source>
</reference>